<evidence type="ECO:0000259" key="5">
    <source>
        <dbReference type="PROSITE" id="PS50893"/>
    </source>
</evidence>
<dbReference type="PROSITE" id="PS00211">
    <property type="entry name" value="ABC_TRANSPORTER_1"/>
    <property type="match status" value="1"/>
</dbReference>
<dbReference type="Proteomes" id="UP001595697">
    <property type="component" value="Unassembled WGS sequence"/>
</dbReference>
<dbReference type="InterPro" id="IPR027417">
    <property type="entry name" value="P-loop_NTPase"/>
</dbReference>
<sequence length="256" mass="28263">MLAIQDLTKIYPNGTHALHAFSLDIQNGEVIAVIGGSGCGKSTLLRLLSGLETPNTGSIALRGRILKEPDALVNIVFQEPRLFPWLTVAQNVGFGLKHLPADERSDIISQVLARLGLGGFEDRWPKELSGGQAQRVSLARAIVTKPSVLLLDEPFSALDAMTREDLQSHLIDLWQDLGSTLVLVTHDIEEAVFMADRVIVMRPFPGRIFQDVRIDLPRPRNRMNSGFTELRRELSDLLALSLIPEKSNGPILHRLG</sequence>
<comment type="similarity">
    <text evidence="1">Belongs to the ABC transporter superfamily.</text>
</comment>
<dbReference type="PANTHER" id="PTHR42788:SF19">
    <property type="entry name" value="ALIPHATIC SULFONATES IMPORT ATP-BINDING PROTEIN SSUB 2"/>
    <property type="match status" value="1"/>
</dbReference>
<evidence type="ECO:0000256" key="4">
    <source>
        <dbReference type="ARBA" id="ARBA00022840"/>
    </source>
</evidence>
<name>A0ABV8EAP7_9HYPH</name>
<dbReference type="EMBL" id="JBHSBD010000067">
    <property type="protein sequence ID" value="MFC3969630.1"/>
    <property type="molecule type" value="Genomic_DNA"/>
</dbReference>
<organism evidence="6 7">
    <name type="scientific">Rhizobium lemnae</name>
    <dbReference type="NCBI Taxonomy" id="1214924"/>
    <lineage>
        <taxon>Bacteria</taxon>
        <taxon>Pseudomonadati</taxon>
        <taxon>Pseudomonadota</taxon>
        <taxon>Alphaproteobacteria</taxon>
        <taxon>Hyphomicrobiales</taxon>
        <taxon>Rhizobiaceae</taxon>
        <taxon>Rhizobium/Agrobacterium group</taxon>
        <taxon>Rhizobium</taxon>
    </lineage>
</organism>
<dbReference type="SUPFAM" id="SSF52540">
    <property type="entry name" value="P-loop containing nucleoside triphosphate hydrolases"/>
    <property type="match status" value="1"/>
</dbReference>
<dbReference type="Pfam" id="PF00005">
    <property type="entry name" value="ABC_tran"/>
    <property type="match status" value="1"/>
</dbReference>
<dbReference type="InterPro" id="IPR003439">
    <property type="entry name" value="ABC_transporter-like_ATP-bd"/>
</dbReference>
<dbReference type="InterPro" id="IPR017871">
    <property type="entry name" value="ABC_transporter-like_CS"/>
</dbReference>
<gene>
    <name evidence="6" type="ORF">ACFOVS_16070</name>
</gene>
<dbReference type="InterPro" id="IPR003593">
    <property type="entry name" value="AAA+_ATPase"/>
</dbReference>
<dbReference type="PANTHER" id="PTHR42788">
    <property type="entry name" value="TAURINE IMPORT ATP-BINDING PROTEIN-RELATED"/>
    <property type="match status" value="1"/>
</dbReference>
<evidence type="ECO:0000313" key="6">
    <source>
        <dbReference type="EMBL" id="MFC3969630.1"/>
    </source>
</evidence>
<keyword evidence="7" id="KW-1185">Reference proteome</keyword>
<dbReference type="GO" id="GO:0005524">
    <property type="term" value="F:ATP binding"/>
    <property type="evidence" value="ECO:0007669"/>
    <property type="project" value="UniProtKB-KW"/>
</dbReference>
<feature type="domain" description="ABC transporter" evidence="5">
    <location>
        <begin position="2"/>
        <end position="228"/>
    </location>
</feature>
<accession>A0ABV8EAP7</accession>
<keyword evidence="3" id="KW-0547">Nucleotide-binding</keyword>
<dbReference type="PROSITE" id="PS50893">
    <property type="entry name" value="ABC_TRANSPORTER_2"/>
    <property type="match status" value="1"/>
</dbReference>
<evidence type="ECO:0000313" key="7">
    <source>
        <dbReference type="Proteomes" id="UP001595697"/>
    </source>
</evidence>
<evidence type="ECO:0000256" key="2">
    <source>
        <dbReference type="ARBA" id="ARBA00022448"/>
    </source>
</evidence>
<evidence type="ECO:0000256" key="3">
    <source>
        <dbReference type="ARBA" id="ARBA00022741"/>
    </source>
</evidence>
<keyword evidence="2" id="KW-0813">Transport</keyword>
<evidence type="ECO:0000256" key="1">
    <source>
        <dbReference type="ARBA" id="ARBA00005417"/>
    </source>
</evidence>
<dbReference type="RefSeq" id="WP_247259685.1">
    <property type="nucleotide sequence ID" value="NZ_JALJQZ010000004.1"/>
</dbReference>
<keyword evidence="4 6" id="KW-0067">ATP-binding</keyword>
<dbReference type="Gene3D" id="3.40.50.300">
    <property type="entry name" value="P-loop containing nucleotide triphosphate hydrolases"/>
    <property type="match status" value="1"/>
</dbReference>
<dbReference type="CDD" id="cd03293">
    <property type="entry name" value="ABC_NrtD_SsuB_transporters"/>
    <property type="match status" value="1"/>
</dbReference>
<reference evidence="7" key="1">
    <citation type="journal article" date="2019" name="Int. J. Syst. Evol. Microbiol.">
        <title>The Global Catalogue of Microorganisms (GCM) 10K type strain sequencing project: providing services to taxonomists for standard genome sequencing and annotation.</title>
        <authorList>
            <consortium name="The Broad Institute Genomics Platform"/>
            <consortium name="The Broad Institute Genome Sequencing Center for Infectious Disease"/>
            <person name="Wu L."/>
            <person name="Ma J."/>
        </authorList>
    </citation>
    <scope>NUCLEOTIDE SEQUENCE [LARGE SCALE GENOMIC DNA]</scope>
    <source>
        <strain evidence="7">TBRC 5781</strain>
    </source>
</reference>
<protein>
    <submittedName>
        <fullName evidence="6">ABC transporter ATP-binding protein</fullName>
    </submittedName>
</protein>
<dbReference type="InterPro" id="IPR050166">
    <property type="entry name" value="ABC_transporter_ATP-bind"/>
</dbReference>
<proteinExistence type="inferred from homology"/>
<dbReference type="SMART" id="SM00382">
    <property type="entry name" value="AAA"/>
    <property type="match status" value="1"/>
</dbReference>
<comment type="caution">
    <text evidence="6">The sequence shown here is derived from an EMBL/GenBank/DDBJ whole genome shotgun (WGS) entry which is preliminary data.</text>
</comment>